<evidence type="ECO:0000256" key="8">
    <source>
        <dbReference type="ARBA" id="ARBA00022563"/>
    </source>
</evidence>
<dbReference type="Pfam" id="PF02289">
    <property type="entry name" value="MCH"/>
    <property type="match status" value="1"/>
</dbReference>
<reference evidence="13 14" key="1">
    <citation type="submission" date="2019-02" db="EMBL/GenBank/DDBJ databases">
        <title>Deep-cultivation of Planctomycetes and their phenomic and genomic characterization uncovers novel biology.</title>
        <authorList>
            <person name="Wiegand S."/>
            <person name="Jogler M."/>
            <person name="Boedeker C."/>
            <person name="Pinto D."/>
            <person name="Vollmers J."/>
            <person name="Rivas-Marin E."/>
            <person name="Kohn T."/>
            <person name="Peeters S.H."/>
            <person name="Heuer A."/>
            <person name="Rast P."/>
            <person name="Oberbeckmann S."/>
            <person name="Bunk B."/>
            <person name="Jeske O."/>
            <person name="Meyerdierks A."/>
            <person name="Storesund J.E."/>
            <person name="Kallscheuer N."/>
            <person name="Luecker S."/>
            <person name="Lage O.M."/>
            <person name="Pohl T."/>
            <person name="Merkel B.J."/>
            <person name="Hornburger P."/>
            <person name="Mueller R.-W."/>
            <person name="Bruemmer F."/>
            <person name="Labrenz M."/>
            <person name="Spormann A.M."/>
            <person name="Op Den Camp H."/>
            <person name="Overmann J."/>
            <person name="Amann R."/>
            <person name="Jetten M.S.M."/>
            <person name="Mascher T."/>
            <person name="Medema M.H."/>
            <person name="Devos D.P."/>
            <person name="Kaster A.-K."/>
            <person name="Ovreas L."/>
            <person name="Rohde M."/>
            <person name="Galperin M.Y."/>
            <person name="Jogler C."/>
        </authorList>
    </citation>
    <scope>NUCLEOTIDE SEQUENCE [LARGE SCALE GENOMIC DNA]</scope>
    <source>
        <strain evidence="13 14">Pla52o</strain>
    </source>
</reference>
<sequence>MLNQRTSEFFTRLASDPDAQRCQVSKIAGATLLDAGIKTPGSLRAGISLARLCMADLAEISITPCDPSVLVSNNAVFVRSDAPLRACLAAQYAGWPVQTDEYFAMGSGPMRAARGREQALIELQLTETAETVVGVLESDQLPGADVIGLIADQCGVATNRVQLAIAPSTSIAGSVQVVARAIETAMHQLHELEFEVRSIVSATGHAPLPPVAKPGDTVAGIGRTNDAVLYGSTVTLWVDCEDEQVAAVAANVPSNTSADYGQPFATTFKQYDYDFYKVDPMLFSPAVVTIHNLRSGRTWNHGQIATDVLRRSFLS</sequence>
<comment type="similarity">
    <text evidence="4 12">Belongs to the MCH family.</text>
</comment>
<accession>A0A5C6C9Q4</accession>
<dbReference type="SUPFAM" id="SSF56199">
    <property type="entry name" value="Methenyltetrahydromethanopterin cyclohydrolase"/>
    <property type="match status" value="1"/>
</dbReference>
<evidence type="ECO:0000313" key="13">
    <source>
        <dbReference type="EMBL" id="TWU20124.1"/>
    </source>
</evidence>
<comment type="function">
    <text evidence="1 12">Catalyzes the hydrolysis of methenyl-H(4)MPT(+) to 5-formyl-H(4)MPT.</text>
</comment>
<evidence type="ECO:0000256" key="3">
    <source>
        <dbReference type="ARBA" id="ARBA00005087"/>
    </source>
</evidence>
<comment type="pathway">
    <text evidence="3 12">One-carbon metabolism; formaldehyde degradation; formate from formaldehyde (H(4)MPT route): step 3/5.</text>
</comment>
<keyword evidence="9 12" id="KW-0378">Hydrolase</keyword>
<evidence type="ECO:0000256" key="2">
    <source>
        <dbReference type="ARBA" id="ARBA00004496"/>
    </source>
</evidence>
<proteinExistence type="inferred from homology"/>
<dbReference type="GO" id="GO:0005737">
    <property type="term" value="C:cytoplasm"/>
    <property type="evidence" value="ECO:0007669"/>
    <property type="project" value="UniProtKB-SubCell"/>
</dbReference>
<name>A0A5C6C9Q4_9BACT</name>
<evidence type="ECO:0000256" key="6">
    <source>
        <dbReference type="ARBA" id="ARBA00020597"/>
    </source>
</evidence>
<evidence type="ECO:0000256" key="5">
    <source>
        <dbReference type="ARBA" id="ARBA00012765"/>
    </source>
</evidence>
<keyword evidence="14" id="KW-1185">Reference proteome</keyword>
<dbReference type="EMBL" id="SJPT01000009">
    <property type="protein sequence ID" value="TWU20124.1"/>
    <property type="molecule type" value="Genomic_DNA"/>
</dbReference>
<dbReference type="RefSeq" id="WP_146596659.1">
    <property type="nucleotide sequence ID" value="NZ_SJPT01000009.1"/>
</dbReference>
<evidence type="ECO:0000256" key="11">
    <source>
        <dbReference type="ARBA" id="ARBA00048684"/>
    </source>
</evidence>
<dbReference type="AlphaFoldDB" id="A0A5C6C9Q4"/>
<evidence type="ECO:0000256" key="7">
    <source>
        <dbReference type="ARBA" id="ARBA00022490"/>
    </source>
</evidence>
<dbReference type="NCBIfam" id="TIGR03120">
    <property type="entry name" value="one_C_mch"/>
    <property type="match status" value="1"/>
</dbReference>
<evidence type="ECO:0000313" key="14">
    <source>
        <dbReference type="Proteomes" id="UP000316304"/>
    </source>
</evidence>
<dbReference type="InterPro" id="IPR003209">
    <property type="entry name" value="METHMP_CycHdrlase"/>
</dbReference>
<dbReference type="UniPathway" id="UPA00562">
    <property type="reaction ID" value="UER00703"/>
</dbReference>
<evidence type="ECO:0000256" key="10">
    <source>
        <dbReference type="ARBA" id="ARBA00030468"/>
    </source>
</evidence>
<dbReference type="GO" id="GO:0046294">
    <property type="term" value="P:formaldehyde catabolic process"/>
    <property type="evidence" value="ECO:0007669"/>
    <property type="project" value="UniProtKB-UniRule"/>
</dbReference>
<dbReference type="Gene3D" id="3.10.340.11">
    <property type="entry name" value="Methenyltetrahydromethanopterin Cyclohydrolase, Chain A, domain 1"/>
    <property type="match status" value="1"/>
</dbReference>
<dbReference type="Proteomes" id="UP000316304">
    <property type="component" value="Unassembled WGS sequence"/>
</dbReference>
<protein>
    <recommendedName>
        <fullName evidence="6 12">Methenyltetrahydromethanopterin cyclohydrolase</fullName>
        <ecNumber evidence="5 12">3.5.4.27</ecNumber>
    </recommendedName>
    <alternativeName>
        <fullName evidence="10 12">Methenyl-H4MPT cyclohydrolase</fullName>
    </alternativeName>
</protein>
<dbReference type="Gene3D" id="3.30.1030.10">
    <property type="entry name" value="Methenyltetrahydromethanopterin Cyclohydrolase, Chain A, domain 2"/>
    <property type="match status" value="1"/>
</dbReference>
<organism evidence="13 14">
    <name type="scientific">Novipirellula galeiformis</name>
    <dbReference type="NCBI Taxonomy" id="2528004"/>
    <lineage>
        <taxon>Bacteria</taxon>
        <taxon>Pseudomonadati</taxon>
        <taxon>Planctomycetota</taxon>
        <taxon>Planctomycetia</taxon>
        <taxon>Pirellulales</taxon>
        <taxon>Pirellulaceae</taxon>
        <taxon>Novipirellula</taxon>
    </lineage>
</organism>
<evidence type="ECO:0000256" key="4">
    <source>
        <dbReference type="ARBA" id="ARBA00006902"/>
    </source>
</evidence>
<dbReference type="HAMAP" id="MF_00486">
    <property type="entry name" value="McH"/>
    <property type="match status" value="1"/>
</dbReference>
<evidence type="ECO:0000256" key="12">
    <source>
        <dbReference type="HAMAP-Rule" id="MF_00486"/>
    </source>
</evidence>
<comment type="subcellular location">
    <subcellularLocation>
        <location evidence="2 12">Cytoplasm</location>
    </subcellularLocation>
</comment>
<keyword evidence="7 12" id="KW-0963">Cytoplasm</keyword>
<comment type="catalytic activity">
    <reaction evidence="11 12">
        <text>5,10-methenyl-5,6,7,8-tetrahydromethanopterin + H2O = N(5)-formyl-5,6,7,8-tetrahydromethanopterin + H(+)</text>
        <dbReference type="Rhea" id="RHEA:19053"/>
        <dbReference type="ChEBI" id="CHEBI:15377"/>
        <dbReference type="ChEBI" id="CHEBI:15378"/>
        <dbReference type="ChEBI" id="CHEBI:58018"/>
        <dbReference type="ChEBI" id="CHEBI:58337"/>
        <dbReference type="EC" id="3.5.4.27"/>
    </reaction>
</comment>
<evidence type="ECO:0000256" key="9">
    <source>
        <dbReference type="ARBA" id="ARBA00022801"/>
    </source>
</evidence>
<dbReference type="OrthoDB" id="241529at2"/>
<gene>
    <name evidence="12 13" type="primary">mch</name>
    <name evidence="13" type="ORF">Pla52o_46380</name>
</gene>
<dbReference type="GO" id="GO:0018759">
    <property type="term" value="F:methenyltetrahydromethanopterin cyclohydrolase activity"/>
    <property type="evidence" value="ECO:0007669"/>
    <property type="project" value="UniProtKB-UniRule"/>
</dbReference>
<dbReference type="EC" id="3.5.4.27" evidence="5 12"/>
<comment type="caution">
    <text evidence="13">The sequence shown here is derived from an EMBL/GenBank/DDBJ whole genome shotgun (WGS) entry which is preliminary data.</text>
</comment>
<keyword evidence="8 12" id="KW-0554">One-carbon metabolism</keyword>
<evidence type="ECO:0000256" key="1">
    <source>
        <dbReference type="ARBA" id="ARBA00004058"/>
    </source>
</evidence>
<dbReference type="GO" id="GO:0006730">
    <property type="term" value="P:one-carbon metabolic process"/>
    <property type="evidence" value="ECO:0007669"/>
    <property type="project" value="UniProtKB-UniRule"/>
</dbReference>